<evidence type="ECO:0000256" key="1">
    <source>
        <dbReference type="SAM" id="Phobius"/>
    </source>
</evidence>
<feature type="transmembrane region" description="Helical" evidence="1">
    <location>
        <begin position="411"/>
        <end position="432"/>
    </location>
</feature>
<gene>
    <name evidence="3" type="ORF">BDV95DRAFT_180009</name>
</gene>
<dbReference type="InterPro" id="IPR050879">
    <property type="entry name" value="Acyltransferase_3"/>
</dbReference>
<dbReference type="PANTHER" id="PTHR23028">
    <property type="entry name" value="ACETYLTRANSFERASE"/>
    <property type="match status" value="1"/>
</dbReference>
<keyword evidence="3" id="KW-0808">Transferase</keyword>
<dbReference type="InterPro" id="IPR002656">
    <property type="entry name" value="Acyl_transf_3_dom"/>
</dbReference>
<evidence type="ECO:0000259" key="2">
    <source>
        <dbReference type="Pfam" id="PF01757"/>
    </source>
</evidence>
<feature type="transmembrane region" description="Helical" evidence="1">
    <location>
        <begin position="115"/>
        <end position="139"/>
    </location>
</feature>
<accession>A0A7C8M6S3</accession>
<reference evidence="3 4" key="1">
    <citation type="submission" date="2020-01" db="EMBL/GenBank/DDBJ databases">
        <authorList>
            <consortium name="DOE Joint Genome Institute"/>
            <person name="Haridas S."/>
            <person name="Albert R."/>
            <person name="Binder M."/>
            <person name="Bloem J."/>
            <person name="Labutti K."/>
            <person name="Salamov A."/>
            <person name="Andreopoulos B."/>
            <person name="Baker S.E."/>
            <person name="Barry K."/>
            <person name="Bills G."/>
            <person name="Bluhm B.H."/>
            <person name="Cannon C."/>
            <person name="Castanera R."/>
            <person name="Culley D.E."/>
            <person name="Daum C."/>
            <person name="Ezra D."/>
            <person name="Gonzalez J.B."/>
            <person name="Henrissat B."/>
            <person name="Kuo A."/>
            <person name="Liang C."/>
            <person name="Lipzen A."/>
            <person name="Lutzoni F."/>
            <person name="Magnuson J."/>
            <person name="Mondo S."/>
            <person name="Nolan M."/>
            <person name="Ohm R."/>
            <person name="Pangilinan J."/>
            <person name="Park H.-J.H."/>
            <person name="Ramirez L."/>
            <person name="Alfaro M."/>
            <person name="Sun H."/>
            <person name="Tritt A."/>
            <person name="Yoshinaga Y."/>
            <person name="Zwiers L.-H.L."/>
            <person name="Turgeon B.G."/>
            <person name="Goodwin S.B."/>
            <person name="Spatafora J.W."/>
            <person name="Crous P.W."/>
            <person name="Grigoriev I.V."/>
        </authorList>
    </citation>
    <scope>NUCLEOTIDE SEQUENCE [LARGE SCALE GENOMIC DNA]</scope>
    <source>
        <strain evidence="3 4">CBS 611.86</strain>
    </source>
</reference>
<keyword evidence="1" id="KW-0812">Transmembrane</keyword>
<dbReference type="OrthoDB" id="5819582at2759"/>
<dbReference type="EMBL" id="JAADJZ010000023">
    <property type="protein sequence ID" value="KAF2867443.1"/>
    <property type="molecule type" value="Genomic_DNA"/>
</dbReference>
<feature type="transmembrane region" description="Helical" evidence="1">
    <location>
        <begin position="77"/>
        <end position="95"/>
    </location>
</feature>
<name>A0A7C8M6S3_9PLEO</name>
<protein>
    <submittedName>
        <fullName evidence="3">Acyltransferase 3</fullName>
    </submittedName>
</protein>
<dbReference type="GO" id="GO:0016747">
    <property type="term" value="F:acyltransferase activity, transferring groups other than amino-acyl groups"/>
    <property type="evidence" value="ECO:0007669"/>
    <property type="project" value="InterPro"/>
</dbReference>
<evidence type="ECO:0000313" key="4">
    <source>
        <dbReference type="Proteomes" id="UP000481861"/>
    </source>
</evidence>
<feature type="transmembrane region" description="Helical" evidence="1">
    <location>
        <begin position="168"/>
        <end position="188"/>
    </location>
</feature>
<feature type="transmembrane region" description="Helical" evidence="1">
    <location>
        <begin position="241"/>
        <end position="263"/>
    </location>
</feature>
<dbReference type="PANTHER" id="PTHR23028:SF134">
    <property type="entry name" value="PUTATIVE (AFU_ORTHOLOGUE AFUA_4G08520)-RELATED"/>
    <property type="match status" value="1"/>
</dbReference>
<dbReference type="AlphaFoldDB" id="A0A7C8M6S3"/>
<keyword evidence="1" id="KW-0472">Membrane</keyword>
<evidence type="ECO:0000313" key="3">
    <source>
        <dbReference type="EMBL" id="KAF2867443.1"/>
    </source>
</evidence>
<keyword evidence="3" id="KW-0012">Acyltransferase</keyword>
<feature type="domain" description="Acyltransferase 3" evidence="2">
    <location>
        <begin position="69"/>
        <end position="458"/>
    </location>
</feature>
<keyword evidence="4" id="KW-1185">Reference proteome</keyword>
<sequence>MTQASRSSLDGAPLLEAHFEEKISPVSQNPLMRPIEFITSKFSAKSIIAILRPSFLDRSASQKPPHPTAWLDGIRGYASFFVFVYHFQHLFHQAYNFGYASNNGDRDHWLIQLPIIRLIFTGGPMVSVFWVLSGVSLSLKPLQLARNQNWDKFFDTLFSSVFRRALRLYLPVFFVQLCVLVAACLGFYNHAFALSKEWPFGGTNEVQFDVKEINTEQIQYWAADMWKLVNPFKPHRPKHDVHLWTIPLEFRNSIILFATLVGYSKLRSKVRIALTAALYLFCVAVEEGDAGLFIAGMGLAEYLLIRDEHAKQLPSAEKVSEFQSKRVRIAWGVVCFVGLYLLSWPAWKYETTPGYTAIYNLTPTFIHSQEMTWSRIGAAVFLLAMCGSEYLRKPFSTPFAIYMGKISFPLYIVHGPLNHIIGTSLVEFFWSFTGHETLFTYEFGVIAAFYIEAVVVVWLADILMRTVDTPSVRLGRTLQNKWSC</sequence>
<comment type="caution">
    <text evidence="3">The sequence shown here is derived from an EMBL/GenBank/DDBJ whole genome shotgun (WGS) entry which is preliminary data.</text>
</comment>
<feature type="transmembrane region" description="Helical" evidence="1">
    <location>
        <begin position="373"/>
        <end position="391"/>
    </location>
</feature>
<dbReference type="Proteomes" id="UP000481861">
    <property type="component" value="Unassembled WGS sequence"/>
</dbReference>
<feature type="transmembrane region" description="Helical" evidence="1">
    <location>
        <begin position="438"/>
        <end position="460"/>
    </location>
</feature>
<keyword evidence="1" id="KW-1133">Transmembrane helix</keyword>
<feature type="transmembrane region" description="Helical" evidence="1">
    <location>
        <begin position="329"/>
        <end position="347"/>
    </location>
</feature>
<dbReference type="Pfam" id="PF01757">
    <property type="entry name" value="Acyl_transf_3"/>
    <property type="match status" value="1"/>
</dbReference>
<proteinExistence type="predicted"/>
<organism evidence="3 4">
    <name type="scientific">Massariosphaeria phaeospora</name>
    <dbReference type="NCBI Taxonomy" id="100035"/>
    <lineage>
        <taxon>Eukaryota</taxon>
        <taxon>Fungi</taxon>
        <taxon>Dikarya</taxon>
        <taxon>Ascomycota</taxon>
        <taxon>Pezizomycotina</taxon>
        <taxon>Dothideomycetes</taxon>
        <taxon>Pleosporomycetidae</taxon>
        <taxon>Pleosporales</taxon>
        <taxon>Pleosporales incertae sedis</taxon>
        <taxon>Massariosphaeria</taxon>
    </lineage>
</organism>